<dbReference type="Gene3D" id="1.10.10.10">
    <property type="entry name" value="Winged helix-like DNA-binding domain superfamily/Winged helix DNA-binding domain"/>
    <property type="match status" value="1"/>
</dbReference>
<protein>
    <submittedName>
        <fullName evidence="6">DNA-binding transcriptional LysR family regulator</fullName>
    </submittedName>
</protein>
<organism evidence="6 7">
    <name type="scientific">Ruegeria conchae</name>
    <dbReference type="NCBI Taxonomy" id="981384"/>
    <lineage>
        <taxon>Bacteria</taxon>
        <taxon>Pseudomonadati</taxon>
        <taxon>Pseudomonadota</taxon>
        <taxon>Alphaproteobacteria</taxon>
        <taxon>Rhodobacterales</taxon>
        <taxon>Roseobacteraceae</taxon>
        <taxon>Ruegeria</taxon>
    </lineage>
</organism>
<comment type="caution">
    <text evidence="6">The sequence shown here is derived from an EMBL/GenBank/DDBJ whole genome shotgun (WGS) entry which is preliminary data.</text>
</comment>
<feature type="domain" description="HTH lysR-type" evidence="5">
    <location>
        <begin position="4"/>
        <end position="62"/>
    </location>
</feature>
<dbReference type="GO" id="GO:0003677">
    <property type="term" value="F:DNA binding"/>
    <property type="evidence" value="ECO:0007669"/>
    <property type="project" value="UniProtKB-KW"/>
</dbReference>
<evidence type="ECO:0000313" key="7">
    <source>
        <dbReference type="Proteomes" id="UP000271700"/>
    </source>
</evidence>
<dbReference type="AlphaFoldDB" id="A0A497YSJ3"/>
<dbReference type="InterPro" id="IPR000847">
    <property type="entry name" value="LysR_HTH_N"/>
</dbReference>
<reference evidence="6 7" key="1">
    <citation type="submission" date="2018-10" db="EMBL/GenBank/DDBJ databases">
        <title>Genomic Encyclopedia of Archaeal and Bacterial Type Strains, Phase II (KMG-II): from individual species to whole genera.</title>
        <authorList>
            <person name="Goeker M."/>
        </authorList>
    </citation>
    <scope>NUCLEOTIDE SEQUENCE [LARGE SCALE GENOMIC DNA]</scope>
    <source>
        <strain evidence="6 7">DSM 29317</strain>
    </source>
</reference>
<keyword evidence="7" id="KW-1185">Reference proteome</keyword>
<dbReference type="InterPro" id="IPR036388">
    <property type="entry name" value="WH-like_DNA-bd_sf"/>
</dbReference>
<dbReference type="GO" id="GO:0032993">
    <property type="term" value="C:protein-DNA complex"/>
    <property type="evidence" value="ECO:0007669"/>
    <property type="project" value="TreeGrafter"/>
</dbReference>
<dbReference type="PROSITE" id="PS50931">
    <property type="entry name" value="HTH_LYSR"/>
    <property type="match status" value="1"/>
</dbReference>
<dbReference type="Pfam" id="PF03466">
    <property type="entry name" value="LysR_substrate"/>
    <property type="match status" value="1"/>
</dbReference>
<dbReference type="InterPro" id="IPR005119">
    <property type="entry name" value="LysR_subst-bd"/>
</dbReference>
<dbReference type="Gene3D" id="3.40.190.10">
    <property type="entry name" value="Periplasmic binding protein-like II"/>
    <property type="match status" value="2"/>
</dbReference>
<dbReference type="EMBL" id="RCCT01000008">
    <property type="protein sequence ID" value="RLJ98940.1"/>
    <property type="molecule type" value="Genomic_DNA"/>
</dbReference>
<dbReference type="Proteomes" id="UP000271700">
    <property type="component" value="Unassembled WGS sequence"/>
</dbReference>
<keyword evidence="2" id="KW-0805">Transcription regulation</keyword>
<evidence type="ECO:0000256" key="1">
    <source>
        <dbReference type="ARBA" id="ARBA00009437"/>
    </source>
</evidence>
<evidence type="ECO:0000259" key="5">
    <source>
        <dbReference type="PROSITE" id="PS50931"/>
    </source>
</evidence>
<proteinExistence type="inferred from homology"/>
<keyword evidence="3 6" id="KW-0238">DNA-binding</keyword>
<dbReference type="InterPro" id="IPR036390">
    <property type="entry name" value="WH_DNA-bd_sf"/>
</dbReference>
<comment type="similarity">
    <text evidence="1">Belongs to the LysR transcriptional regulatory family.</text>
</comment>
<keyword evidence="4" id="KW-0804">Transcription</keyword>
<dbReference type="PANTHER" id="PTHR30346">
    <property type="entry name" value="TRANSCRIPTIONAL DUAL REGULATOR HCAR-RELATED"/>
    <property type="match status" value="1"/>
</dbReference>
<accession>A0A497YSJ3</accession>
<dbReference type="PRINTS" id="PR00039">
    <property type="entry name" value="HTHLYSR"/>
</dbReference>
<gene>
    <name evidence="6" type="ORF">CLV75_4064</name>
</gene>
<evidence type="ECO:0000256" key="2">
    <source>
        <dbReference type="ARBA" id="ARBA00023015"/>
    </source>
</evidence>
<evidence type="ECO:0000256" key="4">
    <source>
        <dbReference type="ARBA" id="ARBA00023163"/>
    </source>
</evidence>
<evidence type="ECO:0000313" key="6">
    <source>
        <dbReference type="EMBL" id="RLJ98940.1"/>
    </source>
</evidence>
<dbReference type="Pfam" id="PF00126">
    <property type="entry name" value="HTH_1"/>
    <property type="match status" value="1"/>
</dbReference>
<dbReference type="STRING" id="981384.GCA_000192475_03957"/>
<dbReference type="SUPFAM" id="SSF46785">
    <property type="entry name" value="Winged helix' DNA-binding domain"/>
    <property type="match status" value="1"/>
</dbReference>
<dbReference type="SUPFAM" id="SSF53850">
    <property type="entry name" value="Periplasmic binding protein-like II"/>
    <property type="match status" value="1"/>
</dbReference>
<sequence length="298" mass="32519">MLYLTLRQYEYVCAIGRHGSLSAAAQRLNVSQPALSNALTRVESHLGYPLFARRRGAAMALTPQGRKFIEEAEAVLNRAALLEQSKQPLTGENRLRLGCFVDLAPFLLAQSLHRLREALPDVVLTHGVETFEGLISGLIDGRYDFALTYDLGMDAGFLCKKLFDSTPHALLSPDHTLARAEQVTLTELAAHPLILSKEGLSAQHVLALFRRKGLNPTISHRAESLELSRSLAAHGEGIGISYTSPKSGFSYDQVRLVSLPITDPDATESVVLARHGTGPTDPLITQAEHALVTLLRKD</sequence>
<dbReference type="GO" id="GO:0003700">
    <property type="term" value="F:DNA-binding transcription factor activity"/>
    <property type="evidence" value="ECO:0007669"/>
    <property type="project" value="InterPro"/>
</dbReference>
<dbReference type="RefSeq" id="WP_029621668.1">
    <property type="nucleotide sequence ID" value="NZ_AEYW01000003.1"/>
</dbReference>
<evidence type="ECO:0000256" key="3">
    <source>
        <dbReference type="ARBA" id="ARBA00023125"/>
    </source>
</evidence>
<dbReference type="PANTHER" id="PTHR30346:SF0">
    <property type="entry name" value="HCA OPERON TRANSCRIPTIONAL ACTIVATOR HCAR"/>
    <property type="match status" value="1"/>
</dbReference>
<name>A0A497YSJ3_9RHOB</name>